<comment type="similarity">
    <text evidence="8">Belongs to the LU7TM family. TMEM87 subfamily.</text>
</comment>
<dbReference type="GO" id="GO:0042147">
    <property type="term" value="P:retrograde transport, endosome to Golgi"/>
    <property type="evidence" value="ECO:0007669"/>
    <property type="project" value="TreeGrafter"/>
</dbReference>
<dbReference type="InterPro" id="IPR054101">
    <property type="entry name" value="TMEM87A/B_GOLD"/>
</dbReference>
<feature type="domain" description="TMEM87A/B GOLD" evidence="13">
    <location>
        <begin position="40"/>
        <end position="237"/>
    </location>
</feature>
<dbReference type="InterPro" id="IPR053937">
    <property type="entry name" value="GOST_TM"/>
</dbReference>
<feature type="domain" description="GOST seven transmembrane" evidence="12">
    <location>
        <begin position="275"/>
        <end position="520"/>
    </location>
</feature>
<evidence type="ECO:0000259" key="12">
    <source>
        <dbReference type="Pfam" id="PF06814"/>
    </source>
</evidence>
<keyword evidence="3 11" id="KW-0732">Signal</keyword>
<feature type="transmembrane region" description="Helical" evidence="10">
    <location>
        <begin position="412"/>
        <end position="436"/>
    </location>
</feature>
<dbReference type="GO" id="GO:0005829">
    <property type="term" value="C:cytosol"/>
    <property type="evidence" value="ECO:0007669"/>
    <property type="project" value="GOC"/>
</dbReference>
<reference evidence="14" key="1">
    <citation type="submission" date="2020-06" db="EMBL/GenBank/DDBJ databases">
        <authorList>
            <consortium name="Wellcome Sanger Institute Data Sharing"/>
        </authorList>
    </citation>
    <scope>NUCLEOTIDE SEQUENCE [LARGE SCALE GENOMIC DNA]</scope>
</reference>
<evidence type="ECO:0000259" key="13">
    <source>
        <dbReference type="Pfam" id="PF21901"/>
    </source>
</evidence>
<dbReference type="PANTHER" id="PTHR21229:SF52">
    <property type="entry name" value="TRANSMEMBRANE PROTEIN 87A PRECURSOR"/>
    <property type="match status" value="1"/>
</dbReference>
<evidence type="ECO:0000313" key="14">
    <source>
        <dbReference type="Ensembl" id="ENSGWIP00000011619.1"/>
    </source>
</evidence>
<proteinExistence type="inferred from homology"/>
<evidence type="ECO:0000256" key="2">
    <source>
        <dbReference type="ARBA" id="ARBA00022692"/>
    </source>
</evidence>
<evidence type="ECO:0000256" key="11">
    <source>
        <dbReference type="SAM" id="SignalP"/>
    </source>
</evidence>
<dbReference type="Ensembl" id="ENSGWIT00000012994.1">
    <property type="protein sequence ID" value="ENSGWIP00000011619.1"/>
    <property type="gene ID" value="ENSGWIG00000006790.1"/>
</dbReference>
<dbReference type="InterPro" id="IPR009637">
    <property type="entry name" value="GPR107/GPR108-like"/>
</dbReference>
<feature type="chain" id="PRO_5034475130" evidence="11">
    <location>
        <begin position="38"/>
        <end position="585"/>
    </location>
</feature>
<dbReference type="Pfam" id="PF21901">
    <property type="entry name" value="TMEM87A-B_GOLD"/>
    <property type="match status" value="1"/>
</dbReference>
<feature type="compositionally biased region" description="Basic and acidic residues" evidence="9">
    <location>
        <begin position="164"/>
        <end position="202"/>
    </location>
</feature>
<name>A0A8C5DU70_GOUWI</name>
<sequence length="585" mass="65873">MCRSAPGPGTGTGTGVTGIKCPVLVLLLLGLSWSVESVSEPGKWTVSVNSETLKQKSLFFFPKTLFNNTFIQLKVLAEDCSSPVQLNISWYLRSSHCYKEFFNLNDTVAETYYSYYSTSVQSGGGNGFYAFHQYQPISCQQNMNPTTLNVENFDPIIPLKEIDSKQTEVKDKSPSAEKGKDDPPHEKTEVKDKSPSAEKGKDVSPPVKGAGAVVLSPHVDAVAQSWDDGPYMFILHVSEVGAKSKKPSVEVAPWSLQFQVSMKGPHDYISATEWPLSVFYMVMCIVYVLMAVLWLLLSSCYWRDLLRIQFWIGGVIFLGMLEKAVYYAEFQRIQYDGMSVQGAVVFGELLSAVKRTLARVLVIIASLGYGIVKPRLGALLHRVVGVALLYLILSMVEGTLRVNTDRGDDGRTLILCDIFLAFIDSCVAWWIFVSLAQTMKLLRLRRNVVKLSLYRHFTNTLIFAVIASVIFSVWTSKTFRMSTCLPDWRELWINDAFWPFLFSIILMVIMFLWRPSANNQRYAFSPLFDEESDDDEEKEPMMNEAFEGMKMRGTKSDANGSTRANKADEDLKWVEENIPSSMADM</sequence>
<organism evidence="14 15">
    <name type="scientific">Gouania willdenowi</name>
    <name type="common">Blunt-snouted clingfish</name>
    <name type="synonym">Lepadogaster willdenowi</name>
    <dbReference type="NCBI Taxonomy" id="441366"/>
    <lineage>
        <taxon>Eukaryota</taxon>
        <taxon>Metazoa</taxon>
        <taxon>Chordata</taxon>
        <taxon>Craniata</taxon>
        <taxon>Vertebrata</taxon>
        <taxon>Euteleostomi</taxon>
        <taxon>Actinopterygii</taxon>
        <taxon>Neopterygii</taxon>
        <taxon>Teleostei</taxon>
        <taxon>Neoteleostei</taxon>
        <taxon>Acanthomorphata</taxon>
        <taxon>Ovalentaria</taxon>
        <taxon>Blenniimorphae</taxon>
        <taxon>Blenniiformes</taxon>
        <taxon>Gobiesocoidei</taxon>
        <taxon>Gobiesocidae</taxon>
        <taxon>Gobiesocinae</taxon>
        <taxon>Gouania</taxon>
    </lineage>
</organism>
<evidence type="ECO:0000256" key="10">
    <source>
        <dbReference type="SAM" id="Phobius"/>
    </source>
</evidence>
<keyword evidence="5" id="KW-0333">Golgi apparatus</keyword>
<feature type="transmembrane region" description="Helical" evidence="10">
    <location>
        <begin position="496"/>
        <end position="513"/>
    </location>
</feature>
<dbReference type="GO" id="GO:0000139">
    <property type="term" value="C:Golgi membrane"/>
    <property type="evidence" value="ECO:0007669"/>
    <property type="project" value="UniProtKB-SubCell"/>
</dbReference>
<feature type="region of interest" description="Disordered" evidence="9">
    <location>
        <begin position="552"/>
        <end position="571"/>
    </location>
</feature>
<reference evidence="14" key="3">
    <citation type="submission" date="2025-09" db="UniProtKB">
        <authorList>
            <consortium name="Ensembl"/>
        </authorList>
    </citation>
    <scope>IDENTIFICATION</scope>
</reference>
<protein>
    <submittedName>
        <fullName evidence="14">Transmembrane protein 87A-like</fullName>
    </submittedName>
</protein>
<feature type="transmembrane region" description="Helical" evidence="10">
    <location>
        <begin position="308"/>
        <end position="328"/>
    </location>
</feature>
<reference evidence="14" key="2">
    <citation type="submission" date="2025-08" db="UniProtKB">
        <authorList>
            <consortium name="Ensembl"/>
        </authorList>
    </citation>
    <scope>IDENTIFICATION</scope>
</reference>
<evidence type="ECO:0000256" key="9">
    <source>
        <dbReference type="SAM" id="MobiDB-lite"/>
    </source>
</evidence>
<accession>A0A8C5DU70</accession>
<feature type="transmembrane region" description="Helical" evidence="10">
    <location>
        <begin position="356"/>
        <end position="372"/>
    </location>
</feature>
<keyword evidence="7" id="KW-0325">Glycoprotein</keyword>
<evidence type="ECO:0000256" key="1">
    <source>
        <dbReference type="ARBA" id="ARBA00004653"/>
    </source>
</evidence>
<evidence type="ECO:0000256" key="7">
    <source>
        <dbReference type="ARBA" id="ARBA00023180"/>
    </source>
</evidence>
<evidence type="ECO:0000256" key="4">
    <source>
        <dbReference type="ARBA" id="ARBA00022989"/>
    </source>
</evidence>
<feature type="transmembrane region" description="Helical" evidence="10">
    <location>
        <begin position="457"/>
        <end position="476"/>
    </location>
</feature>
<evidence type="ECO:0000313" key="15">
    <source>
        <dbReference type="Proteomes" id="UP000694680"/>
    </source>
</evidence>
<keyword evidence="15" id="KW-1185">Reference proteome</keyword>
<evidence type="ECO:0000256" key="6">
    <source>
        <dbReference type="ARBA" id="ARBA00023136"/>
    </source>
</evidence>
<evidence type="ECO:0000256" key="5">
    <source>
        <dbReference type="ARBA" id="ARBA00023034"/>
    </source>
</evidence>
<dbReference type="AlphaFoldDB" id="A0A8C5DU70"/>
<keyword evidence="6 10" id="KW-0472">Membrane</keyword>
<evidence type="ECO:0000256" key="3">
    <source>
        <dbReference type="ARBA" id="ARBA00022729"/>
    </source>
</evidence>
<dbReference type="Pfam" id="PF06814">
    <property type="entry name" value="GOST_TM"/>
    <property type="match status" value="1"/>
</dbReference>
<dbReference type="PANTHER" id="PTHR21229">
    <property type="entry name" value="LUNG SEVEN TRANSMEMBRANE RECEPTOR"/>
    <property type="match status" value="1"/>
</dbReference>
<keyword evidence="4 10" id="KW-1133">Transmembrane helix</keyword>
<evidence type="ECO:0000256" key="8">
    <source>
        <dbReference type="ARBA" id="ARBA00044946"/>
    </source>
</evidence>
<comment type="subcellular location">
    <subcellularLocation>
        <location evidence="1">Golgi apparatus membrane</location>
        <topology evidence="1">Multi-pass membrane protein</topology>
    </subcellularLocation>
</comment>
<keyword evidence="2 10" id="KW-0812">Transmembrane</keyword>
<feature type="transmembrane region" description="Helical" evidence="10">
    <location>
        <begin position="274"/>
        <end position="296"/>
    </location>
</feature>
<feature type="transmembrane region" description="Helical" evidence="10">
    <location>
        <begin position="379"/>
        <end position="400"/>
    </location>
</feature>
<dbReference type="Proteomes" id="UP000694680">
    <property type="component" value="Chromosome 13"/>
</dbReference>
<feature type="region of interest" description="Disordered" evidence="9">
    <location>
        <begin position="164"/>
        <end position="207"/>
    </location>
</feature>
<feature type="signal peptide" evidence="11">
    <location>
        <begin position="1"/>
        <end position="37"/>
    </location>
</feature>
<gene>
    <name evidence="14" type="primary">zgc:162698</name>
</gene>